<evidence type="ECO:0000313" key="4">
    <source>
        <dbReference type="EMBL" id="MBD1371513.1"/>
    </source>
</evidence>
<dbReference type="AlphaFoldDB" id="A0A926N8D7"/>
<dbReference type="Pfam" id="PF03358">
    <property type="entry name" value="FMN_red"/>
    <property type="match status" value="1"/>
</dbReference>
<reference evidence="4" key="1">
    <citation type="submission" date="2020-09" db="EMBL/GenBank/DDBJ databases">
        <title>A novel bacterium of genus Hazenella, isolated from South China Sea.</title>
        <authorList>
            <person name="Huang H."/>
            <person name="Mo K."/>
            <person name="Hu Y."/>
        </authorList>
    </citation>
    <scope>NUCLEOTIDE SEQUENCE</scope>
    <source>
        <strain evidence="4">IB182357</strain>
    </source>
</reference>
<dbReference type="Proteomes" id="UP000661691">
    <property type="component" value="Unassembled WGS sequence"/>
</dbReference>
<name>A0A926N8D7_9BACL</name>
<dbReference type="GO" id="GO:0016491">
    <property type="term" value="F:oxidoreductase activity"/>
    <property type="evidence" value="ECO:0007669"/>
    <property type="project" value="InterPro"/>
</dbReference>
<accession>A0A926N8D7</accession>
<organism evidence="4 5">
    <name type="scientific">Polycladospora coralii</name>
    <dbReference type="NCBI Taxonomy" id="2771432"/>
    <lineage>
        <taxon>Bacteria</taxon>
        <taxon>Bacillati</taxon>
        <taxon>Bacillota</taxon>
        <taxon>Bacilli</taxon>
        <taxon>Bacillales</taxon>
        <taxon>Thermoactinomycetaceae</taxon>
        <taxon>Polycladospora</taxon>
    </lineage>
</organism>
<dbReference type="EMBL" id="JACXAH010000004">
    <property type="protein sequence ID" value="MBD1371513.1"/>
    <property type="molecule type" value="Genomic_DNA"/>
</dbReference>
<evidence type="ECO:0000259" key="3">
    <source>
        <dbReference type="Pfam" id="PF03358"/>
    </source>
</evidence>
<dbReference type="Gene3D" id="3.40.50.360">
    <property type="match status" value="1"/>
</dbReference>
<sequence>MKIVTLLGSSRDEGNSEALAQHVCAGLDVEWIKLRDLHIKPVVDQRHDESGFTPVIDDYDRTIQTVMEADLIIFATPLYWYGMSGILKNFIDRWSQSLRDSRYDFRANMLNKPCYVLITGGDAVHLTGLPLVQQFNYIFDFMSMDMKGYILGKSGKPGDIINDKNAWMQASALNTHLKEKGQLN</sequence>
<dbReference type="PANTHER" id="PTHR43278">
    <property type="entry name" value="NAD(P)H-DEPENDENT FMN-CONTAINING OXIDOREDUCTASE YWQN-RELATED"/>
    <property type="match status" value="1"/>
</dbReference>
<dbReference type="RefSeq" id="WP_191138163.1">
    <property type="nucleotide sequence ID" value="NZ_JACXAG020000001.1"/>
</dbReference>
<gene>
    <name evidence="4" type="ORF">IC620_03975</name>
</gene>
<evidence type="ECO:0000256" key="2">
    <source>
        <dbReference type="ARBA" id="ARBA00022643"/>
    </source>
</evidence>
<dbReference type="InterPro" id="IPR029039">
    <property type="entry name" value="Flavoprotein-like_sf"/>
</dbReference>
<dbReference type="InterPro" id="IPR005025">
    <property type="entry name" value="FMN_Rdtase-like_dom"/>
</dbReference>
<keyword evidence="5" id="KW-1185">Reference proteome</keyword>
<protein>
    <submittedName>
        <fullName evidence="4">NAD(P)H-dependent oxidoreductase</fullName>
    </submittedName>
</protein>
<dbReference type="PANTHER" id="PTHR43278:SF4">
    <property type="entry name" value="NAD(P)H-DEPENDENT FMN-CONTAINING OXIDOREDUCTASE YWQN-RELATED"/>
    <property type="match status" value="1"/>
</dbReference>
<evidence type="ECO:0000313" key="5">
    <source>
        <dbReference type="Proteomes" id="UP000661691"/>
    </source>
</evidence>
<comment type="caution">
    <text evidence="4">The sequence shown here is derived from an EMBL/GenBank/DDBJ whole genome shotgun (WGS) entry which is preliminary data.</text>
</comment>
<keyword evidence="1" id="KW-0285">Flavoprotein</keyword>
<dbReference type="InterPro" id="IPR051796">
    <property type="entry name" value="ISF_SsuE-like"/>
</dbReference>
<evidence type="ECO:0000256" key="1">
    <source>
        <dbReference type="ARBA" id="ARBA00022630"/>
    </source>
</evidence>
<keyword evidence="2" id="KW-0288">FMN</keyword>
<proteinExistence type="predicted"/>
<feature type="domain" description="NADPH-dependent FMN reductase-like" evidence="3">
    <location>
        <begin position="1"/>
        <end position="126"/>
    </location>
</feature>
<dbReference type="SUPFAM" id="SSF52218">
    <property type="entry name" value="Flavoproteins"/>
    <property type="match status" value="1"/>
</dbReference>